<dbReference type="AlphaFoldDB" id="A0A655XR59"/>
<name>A0A655XR59_VIBCL</name>
<dbReference type="EMBL" id="CWQY01000045">
    <property type="protein sequence ID" value="CSD28751.1"/>
    <property type="molecule type" value="Genomic_DNA"/>
</dbReference>
<protein>
    <submittedName>
        <fullName evidence="1">Uncharacterized protein</fullName>
    </submittedName>
</protein>
<proteinExistence type="predicted"/>
<gene>
    <name evidence="1" type="ORF">ERS013200_03789</name>
</gene>
<accession>A0A655XR59</accession>
<dbReference type="Proteomes" id="UP000041770">
    <property type="component" value="Unassembled WGS sequence"/>
</dbReference>
<evidence type="ECO:0000313" key="2">
    <source>
        <dbReference type="Proteomes" id="UP000041770"/>
    </source>
</evidence>
<reference evidence="1 2" key="1">
    <citation type="submission" date="2015-07" db="EMBL/GenBank/DDBJ databases">
        <authorList>
            <consortium name="Pathogen Informatics"/>
        </authorList>
    </citation>
    <scope>NUCLEOTIDE SEQUENCE [LARGE SCALE GENOMIC DNA]</scope>
    <source>
        <strain evidence="1 2">A316</strain>
    </source>
</reference>
<sequence>MRITRDAVIERRGKHLIGRLFSLTLRRLLLMQHANARPFVGPVTTAISHHSIKPLIVSARMLRRGNPRQDLFLLNRINALPNPL</sequence>
<organism evidence="1 2">
    <name type="scientific">Vibrio cholerae</name>
    <dbReference type="NCBI Taxonomy" id="666"/>
    <lineage>
        <taxon>Bacteria</taxon>
        <taxon>Pseudomonadati</taxon>
        <taxon>Pseudomonadota</taxon>
        <taxon>Gammaproteobacteria</taxon>
        <taxon>Vibrionales</taxon>
        <taxon>Vibrionaceae</taxon>
        <taxon>Vibrio</taxon>
    </lineage>
</organism>
<evidence type="ECO:0000313" key="1">
    <source>
        <dbReference type="EMBL" id="CSD28751.1"/>
    </source>
</evidence>